<dbReference type="AlphaFoldDB" id="A0A4R6Z087"/>
<comment type="caution">
    <text evidence="2">The sequence shown here is derived from an EMBL/GenBank/DDBJ whole genome shotgun (WGS) entry which is preliminary data.</text>
</comment>
<sequence length="230" mass="24505">MSALLRGLVVSLALAAPAGAQECNFSAGPPADWRRMDTPAMSLYLPPDAYAKDISSDHSTTHRFLADGVDVLIDYGLASQLKFDESGAVSRLLGGSPASVLTEVGDRGGGRIGAGWSHLGPQQRLAASLSIRVGDAAHWDDACRIAASVRLLGDVSQLTLLRIGKTDGGQRFAEVVGSDARKRRLFVGDYASLNWGRISAIDSAAIVITELLRGDDGGYTQRQTRLERQR</sequence>
<dbReference type="Proteomes" id="UP000295293">
    <property type="component" value="Unassembled WGS sequence"/>
</dbReference>
<feature type="chain" id="PRO_5020420976" evidence="1">
    <location>
        <begin position="21"/>
        <end position="230"/>
    </location>
</feature>
<name>A0A4R6Z087_9GAMM</name>
<reference evidence="2 3" key="1">
    <citation type="submission" date="2019-03" db="EMBL/GenBank/DDBJ databases">
        <title>Genomic Encyclopedia of Type Strains, Phase IV (KMG-IV): sequencing the most valuable type-strain genomes for metagenomic binning, comparative biology and taxonomic classification.</title>
        <authorList>
            <person name="Goeker M."/>
        </authorList>
    </citation>
    <scope>NUCLEOTIDE SEQUENCE [LARGE SCALE GENOMIC DNA]</scope>
    <source>
        <strain evidence="2 3">DSM 21667</strain>
    </source>
</reference>
<evidence type="ECO:0000313" key="3">
    <source>
        <dbReference type="Proteomes" id="UP000295293"/>
    </source>
</evidence>
<gene>
    <name evidence="2" type="ORF">DFR29_10585</name>
</gene>
<keyword evidence="3" id="KW-1185">Reference proteome</keyword>
<feature type="signal peptide" evidence="1">
    <location>
        <begin position="1"/>
        <end position="20"/>
    </location>
</feature>
<protein>
    <submittedName>
        <fullName evidence="2">Pilus assembly protein PilP</fullName>
    </submittedName>
</protein>
<dbReference type="RefSeq" id="WP_133818419.1">
    <property type="nucleotide sequence ID" value="NZ_SNZH01000005.1"/>
</dbReference>
<organism evidence="2 3">
    <name type="scientific">Tahibacter aquaticus</name>
    <dbReference type="NCBI Taxonomy" id="520092"/>
    <lineage>
        <taxon>Bacteria</taxon>
        <taxon>Pseudomonadati</taxon>
        <taxon>Pseudomonadota</taxon>
        <taxon>Gammaproteobacteria</taxon>
        <taxon>Lysobacterales</taxon>
        <taxon>Rhodanobacteraceae</taxon>
        <taxon>Tahibacter</taxon>
    </lineage>
</organism>
<dbReference type="Gene3D" id="2.30.30.830">
    <property type="match status" value="1"/>
</dbReference>
<evidence type="ECO:0000256" key="1">
    <source>
        <dbReference type="SAM" id="SignalP"/>
    </source>
</evidence>
<proteinExistence type="predicted"/>
<accession>A0A4R6Z087</accession>
<dbReference type="EMBL" id="SNZH01000005">
    <property type="protein sequence ID" value="TDR44902.1"/>
    <property type="molecule type" value="Genomic_DNA"/>
</dbReference>
<evidence type="ECO:0000313" key="2">
    <source>
        <dbReference type="EMBL" id="TDR44902.1"/>
    </source>
</evidence>
<keyword evidence="1" id="KW-0732">Signal</keyword>